<dbReference type="PANTHER" id="PTHR12128">
    <property type="entry name" value="DIHYDRODIPICOLINATE SYNTHASE"/>
    <property type="match status" value="1"/>
</dbReference>
<dbReference type="InterPro" id="IPR002220">
    <property type="entry name" value="DapA-like"/>
</dbReference>
<comment type="similarity">
    <text evidence="2">Belongs to the DapA family.</text>
</comment>
<dbReference type="Gene3D" id="3.20.20.70">
    <property type="entry name" value="Aldolase class I"/>
    <property type="match status" value="1"/>
</dbReference>
<dbReference type="PRINTS" id="PR00146">
    <property type="entry name" value="DHPICSNTHASE"/>
</dbReference>
<dbReference type="CDD" id="cd00408">
    <property type="entry name" value="DHDPS-like"/>
    <property type="match status" value="1"/>
</dbReference>
<gene>
    <name evidence="3" type="ORF">VKT23_011802</name>
</gene>
<dbReference type="InterPro" id="IPR013785">
    <property type="entry name" value="Aldolase_TIM"/>
</dbReference>
<comment type="caution">
    <text evidence="3">The sequence shown here is derived from an EMBL/GenBank/DDBJ whole genome shotgun (WGS) entry which is preliminary data.</text>
</comment>
<evidence type="ECO:0000256" key="1">
    <source>
        <dbReference type="ARBA" id="ARBA00023239"/>
    </source>
</evidence>
<dbReference type="EMBL" id="JBANRG010000026">
    <property type="protein sequence ID" value="KAK7453522.1"/>
    <property type="molecule type" value="Genomic_DNA"/>
</dbReference>
<keyword evidence="1 2" id="KW-0456">Lyase</keyword>
<organism evidence="3 4">
    <name type="scientific">Marasmiellus scandens</name>
    <dbReference type="NCBI Taxonomy" id="2682957"/>
    <lineage>
        <taxon>Eukaryota</taxon>
        <taxon>Fungi</taxon>
        <taxon>Dikarya</taxon>
        <taxon>Basidiomycota</taxon>
        <taxon>Agaricomycotina</taxon>
        <taxon>Agaricomycetes</taxon>
        <taxon>Agaricomycetidae</taxon>
        <taxon>Agaricales</taxon>
        <taxon>Marasmiineae</taxon>
        <taxon>Omphalotaceae</taxon>
        <taxon>Marasmiellus</taxon>
    </lineage>
</organism>
<name>A0ABR1J831_9AGAR</name>
<protein>
    <recommendedName>
        <fullName evidence="5">Dihydrodipicolinate synthase</fullName>
    </recommendedName>
</protein>
<sequence length="331" mass="35220">MPRPLTGGIYVPLPCFFDSNEDLDLESFKKHVIYTAKSGIQPVVSGSMGEAVHLNHEERATLIRAAREALNSVGLTSMGIIAGAGFSSTRETIQCAKEAAQAGADQVIVIPPGYYAGAIKEDAYAAVKKYFLDVAKASPIPVMMYNFPAVTGGIDMDSDVIEEIARVAPNTCGIKLTCGAVGKLTRVAALANSSSFAESYPRTDTSAPFIVLDGFVDILYPSVTAGGAGAITGVANFAPRTCMRLWELCQAEPSKAVMKEAQDLQALVARADWATAKRNVSGMKYLLNKLFGYGSLPRGPLLPLSESAGAEMMREPAVVDILEMERKLNDG</sequence>
<evidence type="ECO:0000256" key="2">
    <source>
        <dbReference type="PIRNR" id="PIRNR001365"/>
    </source>
</evidence>
<dbReference type="Proteomes" id="UP001498398">
    <property type="component" value="Unassembled WGS sequence"/>
</dbReference>
<evidence type="ECO:0008006" key="5">
    <source>
        <dbReference type="Google" id="ProtNLM"/>
    </source>
</evidence>
<accession>A0ABR1J831</accession>
<reference evidence="3 4" key="1">
    <citation type="submission" date="2024-01" db="EMBL/GenBank/DDBJ databases">
        <title>A draft genome for the cacao thread blight pathogen Marasmiellus scandens.</title>
        <authorList>
            <person name="Baruah I.K."/>
            <person name="Leung J."/>
            <person name="Bukari Y."/>
            <person name="Amoako-Attah I."/>
            <person name="Meinhardt L.W."/>
            <person name="Bailey B.A."/>
            <person name="Cohen S.P."/>
        </authorList>
    </citation>
    <scope>NUCLEOTIDE SEQUENCE [LARGE SCALE GENOMIC DNA]</scope>
    <source>
        <strain evidence="3 4">GH-19</strain>
    </source>
</reference>
<dbReference type="PIRSF" id="PIRSF001365">
    <property type="entry name" value="DHDPS"/>
    <property type="match status" value="1"/>
</dbReference>
<evidence type="ECO:0000313" key="4">
    <source>
        <dbReference type="Proteomes" id="UP001498398"/>
    </source>
</evidence>
<evidence type="ECO:0000313" key="3">
    <source>
        <dbReference type="EMBL" id="KAK7453522.1"/>
    </source>
</evidence>
<dbReference type="SUPFAM" id="SSF51569">
    <property type="entry name" value="Aldolase"/>
    <property type="match status" value="1"/>
</dbReference>
<dbReference type="PANTHER" id="PTHR12128:SF66">
    <property type="entry name" value="4-HYDROXY-2-OXOGLUTARATE ALDOLASE, MITOCHONDRIAL"/>
    <property type="match status" value="1"/>
</dbReference>
<dbReference type="SMART" id="SM01130">
    <property type="entry name" value="DHDPS"/>
    <property type="match status" value="1"/>
</dbReference>
<keyword evidence="4" id="KW-1185">Reference proteome</keyword>
<proteinExistence type="inferred from homology"/>
<dbReference type="Pfam" id="PF00701">
    <property type="entry name" value="DHDPS"/>
    <property type="match status" value="1"/>
</dbReference>